<reference evidence="11 12" key="1">
    <citation type="journal article" date="2021" name="BMC Biol.">
        <title>Horizontally acquired antibacterial genes associated with adaptive radiation of ladybird beetles.</title>
        <authorList>
            <person name="Li H.S."/>
            <person name="Tang X.F."/>
            <person name="Huang Y.H."/>
            <person name="Xu Z.Y."/>
            <person name="Chen M.L."/>
            <person name="Du X.Y."/>
            <person name="Qiu B.Y."/>
            <person name="Chen P.T."/>
            <person name="Zhang W."/>
            <person name="Slipinski A."/>
            <person name="Escalona H.E."/>
            <person name="Waterhouse R.M."/>
            <person name="Zwick A."/>
            <person name="Pang H."/>
        </authorList>
    </citation>
    <scope>NUCLEOTIDE SEQUENCE [LARGE SCALE GENOMIC DNA]</scope>
    <source>
        <strain evidence="11">SYSU2018</strain>
    </source>
</reference>
<dbReference type="InterPro" id="IPR036272">
    <property type="entry name" value="Methuselah_N_sf"/>
</dbReference>
<protein>
    <recommendedName>
        <fullName evidence="10">Methuselah N-terminal domain-containing protein</fullName>
    </recommendedName>
</protein>
<feature type="chain" id="PRO_5044886701" description="Methuselah N-terminal domain-containing protein" evidence="9">
    <location>
        <begin position="19"/>
        <end position="215"/>
    </location>
</feature>
<accession>A0ABD2NB56</accession>
<dbReference type="PANTHER" id="PTHR47154">
    <property type="entry name" value="G-PROTEIN COUPLED RECEPTOR MTH-RELATED"/>
    <property type="match status" value="1"/>
</dbReference>
<dbReference type="Pfam" id="PF06652">
    <property type="entry name" value="Methuselah_N"/>
    <property type="match status" value="1"/>
</dbReference>
<keyword evidence="12" id="KW-1185">Reference proteome</keyword>
<proteinExistence type="inferred from homology"/>
<dbReference type="InterPro" id="IPR010596">
    <property type="entry name" value="Methuselah_N_dom"/>
</dbReference>
<name>A0ABD2NB56_9CUCU</name>
<organism evidence="11 12">
    <name type="scientific">Cryptolaemus montrouzieri</name>
    <dbReference type="NCBI Taxonomy" id="559131"/>
    <lineage>
        <taxon>Eukaryota</taxon>
        <taxon>Metazoa</taxon>
        <taxon>Ecdysozoa</taxon>
        <taxon>Arthropoda</taxon>
        <taxon>Hexapoda</taxon>
        <taxon>Insecta</taxon>
        <taxon>Pterygota</taxon>
        <taxon>Neoptera</taxon>
        <taxon>Endopterygota</taxon>
        <taxon>Coleoptera</taxon>
        <taxon>Polyphaga</taxon>
        <taxon>Cucujiformia</taxon>
        <taxon>Coccinelloidea</taxon>
        <taxon>Coccinellidae</taxon>
        <taxon>Scymninae</taxon>
        <taxon>Scymnini</taxon>
        <taxon>Cryptolaemus</taxon>
    </lineage>
</organism>
<dbReference type="AlphaFoldDB" id="A0ABD2NB56"/>
<evidence type="ECO:0000256" key="5">
    <source>
        <dbReference type="ARBA" id="ARBA00022989"/>
    </source>
</evidence>
<dbReference type="Proteomes" id="UP001516400">
    <property type="component" value="Unassembled WGS sequence"/>
</dbReference>
<keyword evidence="7" id="KW-0675">Receptor</keyword>
<evidence type="ECO:0000256" key="1">
    <source>
        <dbReference type="ARBA" id="ARBA00004127"/>
    </source>
</evidence>
<feature type="signal peptide" evidence="9">
    <location>
        <begin position="1"/>
        <end position="18"/>
    </location>
</feature>
<dbReference type="Gene3D" id="2.170.180.11">
    <property type="entry name" value="Methuselah ectodomain, domain 2"/>
    <property type="match status" value="1"/>
</dbReference>
<keyword evidence="4 9" id="KW-0732">Signal</keyword>
<dbReference type="EMBL" id="JABFTP020000083">
    <property type="protein sequence ID" value="KAL3275857.1"/>
    <property type="molecule type" value="Genomic_DNA"/>
</dbReference>
<keyword evidence="5" id="KW-1133">Transmembrane helix</keyword>
<evidence type="ECO:0000256" key="6">
    <source>
        <dbReference type="ARBA" id="ARBA00023040"/>
    </source>
</evidence>
<dbReference type="PANTHER" id="PTHR47154:SF2">
    <property type="entry name" value="G-PROTEIN COUPLED RECEPTOR MTH-RELATED"/>
    <property type="match status" value="1"/>
</dbReference>
<evidence type="ECO:0000259" key="10">
    <source>
        <dbReference type="Pfam" id="PF06652"/>
    </source>
</evidence>
<gene>
    <name evidence="11" type="ORF">HHI36_020598</name>
</gene>
<comment type="subcellular location">
    <subcellularLocation>
        <location evidence="1">Endomembrane system</location>
        <topology evidence="1">Multi-pass membrane protein</topology>
    </subcellularLocation>
</comment>
<evidence type="ECO:0000256" key="4">
    <source>
        <dbReference type="ARBA" id="ARBA00022729"/>
    </source>
</evidence>
<evidence type="ECO:0000313" key="11">
    <source>
        <dbReference type="EMBL" id="KAL3275857.1"/>
    </source>
</evidence>
<keyword evidence="3" id="KW-0812">Transmembrane</keyword>
<evidence type="ECO:0000256" key="2">
    <source>
        <dbReference type="ARBA" id="ARBA00008979"/>
    </source>
</evidence>
<keyword evidence="6" id="KW-0297">G-protein coupled receptor</keyword>
<dbReference type="SUPFAM" id="SSF63877">
    <property type="entry name" value="Methuselah ectodomain"/>
    <property type="match status" value="1"/>
</dbReference>
<keyword evidence="8" id="KW-0807">Transducer</keyword>
<dbReference type="GO" id="GO:0004930">
    <property type="term" value="F:G protein-coupled receptor activity"/>
    <property type="evidence" value="ECO:0007669"/>
    <property type="project" value="UniProtKB-KW"/>
</dbReference>
<evidence type="ECO:0000256" key="9">
    <source>
        <dbReference type="SAM" id="SignalP"/>
    </source>
</evidence>
<dbReference type="InterPro" id="IPR023311">
    <property type="entry name" value="Methusela_ecto_dom_2"/>
</dbReference>
<keyword evidence="5" id="KW-0472">Membrane</keyword>
<dbReference type="InterPro" id="IPR051384">
    <property type="entry name" value="Mth_GPCR"/>
</dbReference>
<evidence type="ECO:0000256" key="8">
    <source>
        <dbReference type="ARBA" id="ARBA00023224"/>
    </source>
</evidence>
<evidence type="ECO:0000256" key="3">
    <source>
        <dbReference type="ARBA" id="ARBA00022692"/>
    </source>
</evidence>
<comment type="caution">
    <text evidence="11">The sequence shown here is derived from an EMBL/GenBank/DDBJ whole genome shotgun (WGS) entry which is preliminary data.</text>
</comment>
<evidence type="ECO:0000313" key="12">
    <source>
        <dbReference type="Proteomes" id="UP001516400"/>
    </source>
</evidence>
<feature type="domain" description="Methuselah N-terminal" evidence="10">
    <location>
        <begin position="57"/>
        <end position="170"/>
    </location>
</feature>
<comment type="similarity">
    <text evidence="2">Belongs to the G-protein coupled receptor 2 family. Mth subfamily.</text>
</comment>
<sequence>MKGVILMLLSFFFGDVSNSPCFKSLSVDITNGVKDGHEITKNGLTYNSSNYYRENGSIYGCPCNFKKCIRKCCGVDEIMINKTCTKSDVEVKIPIHRKTDFIHHLDMRNETHKKLDYFYIHKRCKKGARLSPDLYPETDTFYIQEDGKFFAPDAEIGGMLDVGNYCVDVFHDGEIDRKFAAIFCADDLNTEQTIQHVVKKIYSTGEFFARFACDQ</sequence>
<dbReference type="GO" id="GO:0012505">
    <property type="term" value="C:endomembrane system"/>
    <property type="evidence" value="ECO:0007669"/>
    <property type="project" value="UniProtKB-SubCell"/>
</dbReference>
<evidence type="ECO:0000256" key="7">
    <source>
        <dbReference type="ARBA" id="ARBA00023170"/>
    </source>
</evidence>